<dbReference type="SUPFAM" id="SSF57196">
    <property type="entry name" value="EGF/Laminin"/>
    <property type="match status" value="1"/>
</dbReference>
<reference evidence="7" key="1">
    <citation type="journal article" date="2006" name="Science">
        <title>Ancient noncoding elements conserved in the human genome.</title>
        <authorList>
            <person name="Venkatesh B."/>
            <person name="Kirkness E.F."/>
            <person name="Loh Y.H."/>
            <person name="Halpern A.L."/>
            <person name="Lee A.P."/>
            <person name="Johnson J."/>
            <person name="Dandona N."/>
            <person name="Viswanathan L.D."/>
            <person name="Tay A."/>
            <person name="Venter J.C."/>
            <person name="Strausberg R.L."/>
            <person name="Brenner S."/>
        </authorList>
    </citation>
    <scope>NUCLEOTIDE SEQUENCE [LARGE SCALE GENOMIC DNA]</scope>
</reference>
<reference evidence="7" key="2">
    <citation type="journal article" date="2007" name="PLoS Biol.">
        <title>Survey sequencing and comparative analysis of the elephant shark (Callorhinchus milii) genome.</title>
        <authorList>
            <person name="Venkatesh B."/>
            <person name="Kirkness E.F."/>
            <person name="Loh Y.H."/>
            <person name="Halpern A.L."/>
            <person name="Lee A.P."/>
            <person name="Johnson J."/>
            <person name="Dandona N."/>
            <person name="Viswanathan L.D."/>
            <person name="Tay A."/>
            <person name="Venter J.C."/>
            <person name="Strausberg R.L."/>
            <person name="Brenner S."/>
        </authorList>
    </citation>
    <scope>NUCLEOTIDE SEQUENCE [LARGE SCALE GENOMIC DNA]</scope>
</reference>
<dbReference type="Proteomes" id="UP000314986">
    <property type="component" value="Unassembled WGS sequence"/>
</dbReference>
<organism evidence="6 7">
    <name type="scientific">Callorhinchus milii</name>
    <name type="common">Ghost shark</name>
    <dbReference type="NCBI Taxonomy" id="7868"/>
    <lineage>
        <taxon>Eukaryota</taxon>
        <taxon>Metazoa</taxon>
        <taxon>Chordata</taxon>
        <taxon>Craniata</taxon>
        <taxon>Vertebrata</taxon>
        <taxon>Chondrichthyes</taxon>
        <taxon>Holocephali</taxon>
        <taxon>Chimaeriformes</taxon>
        <taxon>Callorhinchidae</taxon>
        <taxon>Callorhinchus</taxon>
    </lineage>
</organism>
<evidence type="ECO:0000256" key="4">
    <source>
        <dbReference type="SAM" id="MobiDB-lite"/>
    </source>
</evidence>
<evidence type="ECO:0000256" key="1">
    <source>
        <dbReference type="ARBA" id="ARBA00022536"/>
    </source>
</evidence>
<feature type="domain" description="EGF-like" evidence="5">
    <location>
        <begin position="1"/>
        <end position="33"/>
    </location>
</feature>
<protein>
    <recommendedName>
        <fullName evidence="5">EGF-like domain-containing protein</fullName>
    </recommendedName>
</protein>
<feature type="disulfide bond" evidence="3">
    <location>
        <begin position="5"/>
        <end position="15"/>
    </location>
</feature>
<sequence>MKPVCAPPCQNRGSCSRPQVCVCRSGFQGSRCEEVVPEQHYISHRRAISSRLFSSSLSGSYLNMVHRIEKRTKNNTKSIGETSSTTRHKTSTGDESQGSETQSRSRQQTNSQQLLGTSRTVKHVSNRNGLLLSNALPNANTQTQSNNRFTANGQRSTNYHNAQARGKYVVIPFAFIIDVY</sequence>
<accession>A0A4W3IKF2</accession>
<evidence type="ECO:0000256" key="3">
    <source>
        <dbReference type="PROSITE-ProRule" id="PRU00076"/>
    </source>
</evidence>
<dbReference type="PROSITE" id="PS00022">
    <property type="entry name" value="EGF_1"/>
    <property type="match status" value="1"/>
</dbReference>
<feature type="region of interest" description="Disordered" evidence="4">
    <location>
        <begin position="72"/>
        <end position="120"/>
    </location>
</feature>
<dbReference type="InterPro" id="IPR000742">
    <property type="entry name" value="EGF"/>
</dbReference>
<evidence type="ECO:0000259" key="5">
    <source>
        <dbReference type="PROSITE" id="PS50026"/>
    </source>
</evidence>
<reference evidence="6" key="5">
    <citation type="submission" date="2025-09" db="UniProtKB">
        <authorList>
            <consortium name="Ensembl"/>
        </authorList>
    </citation>
    <scope>IDENTIFICATION</scope>
</reference>
<evidence type="ECO:0000256" key="2">
    <source>
        <dbReference type="ARBA" id="ARBA00023157"/>
    </source>
</evidence>
<keyword evidence="1 3" id="KW-0245">EGF-like domain</keyword>
<dbReference type="GeneTree" id="ENSGT00970000197141"/>
<feature type="disulfide bond" evidence="3">
    <location>
        <begin position="23"/>
        <end position="32"/>
    </location>
</feature>
<reference evidence="6" key="4">
    <citation type="submission" date="2025-08" db="UniProtKB">
        <authorList>
            <consortium name="Ensembl"/>
        </authorList>
    </citation>
    <scope>IDENTIFICATION</scope>
</reference>
<name>A0A4W3IKF2_CALMI</name>
<dbReference type="Gene3D" id="2.10.25.10">
    <property type="entry name" value="Laminin"/>
    <property type="match status" value="1"/>
</dbReference>
<dbReference type="PROSITE" id="PS01186">
    <property type="entry name" value="EGF_2"/>
    <property type="match status" value="1"/>
</dbReference>
<feature type="compositionally biased region" description="Polar residues" evidence="4">
    <location>
        <begin position="75"/>
        <end position="85"/>
    </location>
</feature>
<comment type="caution">
    <text evidence="3">Lacks conserved residue(s) required for the propagation of feature annotation.</text>
</comment>
<dbReference type="InParanoid" id="A0A4W3IKF2"/>
<dbReference type="PROSITE" id="PS50026">
    <property type="entry name" value="EGF_3"/>
    <property type="match status" value="1"/>
</dbReference>
<dbReference type="CDD" id="cd00054">
    <property type="entry name" value="EGF_CA"/>
    <property type="match status" value="1"/>
</dbReference>
<dbReference type="Ensembl" id="ENSCMIT00000029983.1">
    <property type="protein sequence ID" value="ENSCMIP00000029517.1"/>
    <property type="gene ID" value="ENSCMIG00000012770.1"/>
</dbReference>
<dbReference type="InterPro" id="IPR013111">
    <property type="entry name" value="EGF_extracell"/>
</dbReference>
<dbReference type="STRING" id="7868.ENSCMIP00000029517"/>
<keyword evidence="2 3" id="KW-1015">Disulfide bond</keyword>
<dbReference type="Pfam" id="PF07974">
    <property type="entry name" value="EGF_2"/>
    <property type="match status" value="1"/>
</dbReference>
<reference evidence="7" key="3">
    <citation type="journal article" date="2014" name="Nature">
        <title>Elephant shark genome provides unique insights into gnathostome evolution.</title>
        <authorList>
            <consortium name="International Elephant Shark Genome Sequencing Consortium"/>
            <person name="Venkatesh B."/>
            <person name="Lee A.P."/>
            <person name="Ravi V."/>
            <person name="Maurya A.K."/>
            <person name="Lian M.M."/>
            <person name="Swann J.B."/>
            <person name="Ohta Y."/>
            <person name="Flajnik M.F."/>
            <person name="Sutoh Y."/>
            <person name="Kasahara M."/>
            <person name="Hoon S."/>
            <person name="Gangu V."/>
            <person name="Roy S.W."/>
            <person name="Irimia M."/>
            <person name="Korzh V."/>
            <person name="Kondrychyn I."/>
            <person name="Lim Z.W."/>
            <person name="Tay B.H."/>
            <person name="Tohari S."/>
            <person name="Kong K.W."/>
            <person name="Ho S."/>
            <person name="Lorente-Galdos B."/>
            <person name="Quilez J."/>
            <person name="Marques-Bonet T."/>
            <person name="Raney B.J."/>
            <person name="Ingham P.W."/>
            <person name="Tay A."/>
            <person name="Hillier L.W."/>
            <person name="Minx P."/>
            <person name="Boehm T."/>
            <person name="Wilson R.K."/>
            <person name="Brenner S."/>
            <person name="Warren W.C."/>
        </authorList>
    </citation>
    <scope>NUCLEOTIDE SEQUENCE [LARGE SCALE GENOMIC DNA]</scope>
</reference>
<evidence type="ECO:0000313" key="7">
    <source>
        <dbReference type="Proteomes" id="UP000314986"/>
    </source>
</evidence>
<proteinExistence type="predicted"/>
<feature type="compositionally biased region" description="Low complexity" evidence="4">
    <location>
        <begin position="95"/>
        <end position="113"/>
    </location>
</feature>
<evidence type="ECO:0000313" key="6">
    <source>
        <dbReference type="Ensembl" id="ENSCMIP00000029517.1"/>
    </source>
</evidence>
<keyword evidence="7" id="KW-1185">Reference proteome</keyword>
<dbReference type="AlphaFoldDB" id="A0A4W3IKF2"/>